<dbReference type="Gene3D" id="3.40.390.10">
    <property type="entry name" value="Collagenase (Catalytic Domain)"/>
    <property type="match status" value="1"/>
</dbReference>
<dbReference type="InterPro" id="IPR024079">
    <property type="entry name" value="MetalloPept_cat_dom_sf"/>
</dbReference>
<dbReference type="EMBL" id="JACMRX010000002">
    <property type="protein sequence ID" value="KAF7995392.1"/>
    <property type="molecule type" value="Genomic_DNA"/>
</dbReference>
<dbReference type="GO" id="GO:0005886">
    <property type="term" value="C:plasma membrane"/>
    <property type="evidence" value="ECO:0007669"/>
    <property type="project" value="UniProtKB-SubCell"/>
</dbReference>
<evidence type="ECO:0000313" key="12">
    <source>
        <dbReference type="Proteomes" id="UP000639338"/>
    </source>
</evidence>
<dbReference type="InterPro" id="IPR000718">
    <property type="entry name" value="Peptidase_M13"/>
</dbReference>
<keyword evidence="5" id="KW-0479">Metal-binding</keyword>
<evidence type="ECO:0000256" key="4">
    <source>
        <dbReference type="ARBA" id="ARBA00022670"/>
    </source>
</evidence>
<dbReference type="InterPro" id="IPR018497">
    <property type="entry name" value="Peptidase_M13_C"/>
</dbReference>
<dbReference type="InterPro" id="IPR008753">
    <property type="entry name" value="Peptidase_M13_N"/>
</dbReference>
<dbReference type="OrthoDB" id="7867452at2759"/>
<accession>A0A834Y1X3</accession>
<protein>
    <submittedName>
        <fullName evidence="11">Uncharacterized protein</fullName>
    </submittedName>
</protein>
<organism evidence="11 12">
    <name type="scientific">Aphidius gifuensis</name>
    <name type="common">Parasitoid wasp</name>
    <dbReference type="NCBI Taxonomy" id="684658"/>
    <lineage>
        <taxon>Eukaryota</taxon>
        <taxon>Metazoa</taxon>
        <taxon>Ecdysozoa</taxon>
        <taxon>Arthropoda</taxon>
        <taxon>Hexapoda</taxon>
        <taxon>Insecta</taxon>
        <taxon>Pterygota</taxon>
        <taxon>Neoptera</taxon>
        <taxon>Endopterygota</taxon>
        <taxon>Hymenoptera</taxon>
        <taxon>Apocrita</taxon>
        <taxon>Ichneumonoidea</taxon>
        <taxon>Braconidae</taxon>
        <taxon>Aphidiinae</taxon>
        <taxon>Aphidius</taxon>
    </lineage>
</organism>
<evidence type="ECO:0000259" key="9">
    <source>
        <dbReference type="Pfam" id="PF01431"/>
    </source>
</evidence>
<evidence type="ECO:0000256" key="5">
    <source>
        <dbReference type="ARBA" id="ARBA00022723"/>
    </source>
</evidence>
<dbReference type="PROSITE" id="PS51885">
    <property type="entry name" value="NEPRILYSIN"/>
    <property type="match status" value="1"/>
</dbReference>
<proteinExistence type="inferred from homology"/>
<name>A0A834Y1X3_APHGI</name>
<dbReference type="PANTHER" id="PTHR11733:SF224">
    <property type="entry name" value="NEPRILYSIN-2"/>
    <property type="match status" value="1"/>
</dbReference>
<sequence>MNVSADYCDDFYNHVCGGFVNSTTIPDDKKGINIFTTLNDKVMKQLNTIINRPSKPEEPKAFKIAKHLYKMCMDTKAIEEQGEKSFLNYFEQLGGWPVLKKDNEWNETLFDWKNQLLKVFGKTYWSTGFFEFNLVTDIKNNSRRVITLGDYSSSLPRNYLLRGLNDESVSNYFNYMVNVSVAFGAEQEQAKKELREALEFEIKLINLTRPSEDYNNQSLAYNLITLGNWEKKYPYFQWKKYLNHQVSPSNLSVNDDEIIIVTNPDYFDQLDKLMNLTPKRTQVNLLIWKEIENTAKYMNEKIIKVYENYVKVTSGRIERPPRWIECTDIVSSFFPIAMSALYVREFFQKKSKDDVEIMVKNIQNQFIKLLNDSSWMDKETKLNAINKAEKMKRLVGYPDELLNNSKLDEYYKVYEDFEMTDDSFIGGLISLSFLNNEVIWSELRQEHNPNKWNFFAQKLSSVNAYYGSSANSIEIPAAILRGEFFNNKLPKYMNYGAIGAIVGHEIMHAFDNRGKQRDANGNVFDWWSNSTNKQYNKKAQCIIDQYGNYTVKEINMNINGVNTQGENIADIGGIKAAYCAYNNWASNNELEKKLPGFNFNPRQMFWISYANTWCSKIRLQTQKLKLTTDSHSPSEFRVNGPLSNIEEFSTDFGCPKGSKMNPEKKCTMW</sequence>
<gene>
    <name evidence="11" type="ORF">HCN44_006499</name>
</gene>
<evidence type="ECO:0000256" key="1">
    <source>
        <dbReference type="ARBA" id="ARBA00001947"/>
    </source>
</evidence>
<keyword evidence="6" id="KW-0378">Hydrolase</keyword>
<dbReference type="Pfam" id="PF05649">
    <property type="entry name" value="Peptidase_M13_N"/>
    <property type="match status" value="1"/>
</dbReference>
<evidence type="ECO:0000313" key="11">
    <source>
        <dbReference type="EMBL" id="KAF7995392.1"/>
    </source>
</evidence>
<evidence type="ECO:0000256" key="6">
    <source>
        <dbReference type="ARBA" id="ARBA00022801"/>
    </source>
</evidence>
<dbReference type="GO" id="GO:0016485">
    <property type="term" value="P:protein processing"/>
    <property type="evidence" value="ECO:0007669"/>
    <property type="project" value="TreeGrafter"/>
</dbReference>
<comment type="cofactor">
    <cofactor evidence="1">
        <name>Zn(2+)</name>
        <dbReference type="ChEBI" id="CHEBI:29105"/>
    </cofactor>
</comment>
<comment type="caution">
    <text evidence="11">The sequence shown here is derived from an EMBL/GenBank/DDBJ whole genome shotgun (WGS) entry which is preliminary data.</text>
</comment>
<evidence type="ECO:0000256" key="8">
    <source>
        <dbReference type="ARBA" id="ARBA00023049"/>
    </source>
</evidence>
<dbReference type="CDD" id="cd08662">
    <property type="entry name" value="M13"/>
    <property type="match status" value="1"/>
</dbReference>
<reference evidence="11 12" key="1">
    <citation type="submission" date="2020-08" db="EMBL/GenBank/DDBJ databases">
        <title>Aphidius gifuensis genome sequencing and assembly.</title>
        <authorList>
            <person name="Du Z."/>
        </authorList>
    </citation>
    <scope>NUCLEOTIDE SEQUENCE [LARGE SCALE GENOMIC DNA]</scope>
    <source>
        <strain evidence="11">YNYX2018</strain>
        <tissue evidence="11">Adults</tissue>
    </source>
</reference>
<dbReference type="PANTHER" id="PTHR11733">
    <property type="entry name" value="ZINC METALLOPROTEASE FAMILY M13 NEPRILYSIN-RELATED"/>
    <property type="match status" value="1"/>
</dbReference>
<dbReference type="Proteomes" id="UP000639338">
    <property type="component" value="Unassembled WGS sequence"/>
</dbReference>
<feature type="domain" description="Peptidase M13 C-terminal" evidence="9">
    <location>
        <begin position="463"/>
        <end position="667"/>
    </location>
</feature>
<evidence type="ECO:0000256" key="7">
    <source>
        <dbReference type="ARBA" id="ARBA00022833"/>
    </source>
</evidence>
<keyword evidence="4" id="KW-0645">Protease</keyword>
<dbReference type="InterPro" id="IPR042089">
    <property type="entry name" value="Peptidase_M13_dom_2"/>
</dbReference>
<dbReference type="Pfam" id="PF01431">
    <property type="entry name" value="Peptidase_M13"/>
    <property type="match status" value="1"/>
</dbReference>
<evidence type="ECO:0000256" key="3">
    <source>
        <dbReference type="ARBA" id="ARBA00007357"/>
    </source>
</evidence>
<dbReference type="PRINTS" id="PR00786">
    <property type="entry name" value="NEPRILYSIN"/>
</dbReference>
<feature type="domain" description="Peptidase M13 N-terminal" evidence="10">
    <location>
        <begin position="8"/>
        <end position="398"/>
    </location>
</feature>
<dbReference type="SUPFAM" id="SSF55486">
    <property type="entry name" value="Metalloproteases ('zincins'), catalytic domain"/>
    <property type="match status" value="1"/>
</dbReference>
<keyword evidence="7" id="KW-0862">Zinc</keyword>
<comment type="similarity">
    <text evidence="3">Belongs to the peptidase M13 family.</text>
</comment>
<keyword evidence="12" id="KW-1185">Reference proteome</keyword>
<comment type="subcellular location">
    <subcellularLocation>
        <location evidence="2">Cell membrane</location>
        <topology evidence="2">Single-pass type II membrane protein</topology>
    </subcellularLocation>
</comment>
<dbReference type="GO" id="GO:0004222">
    <property type="term" value="F:metalloendopeptidase activity"/>
    <property type="evidence" value="ECO:0007669"/>
    <property type="project" value="InterPro"/>
</dbReference>
<dbReference type="GO" id="GO:0046872">
    <property type="term" value="F:metal ion binding"/>
    <property type="evidence" value="ECO:0007669"/>
    <property type="project" value="UniProtKB-KW"/>
</dbReference>
<dbReference type="AlphaFoldDB" id="A0A834Y1X3"/>
<keyword evidence="8" id="KW-0482">Metalloprotease</keyword>
<dbReference type="Gene3D" id="1.10.1380.10">
    <property type="entry name" value="Neutral endopeptidase , domain2"/>
    <property type="match status" value="1"/>
</dbReference>
<evidence type="ECO:0000256" key="2">
    <source>
        <dbReference type="ARBA" id="ARBA00004401"/>
    </source>
</evidence>
<evidence type="ECO:0000259" key="10">
    <source>
        <dbReference type="Pfam" id="PF05649"/>
    </source>
</evidence>